<protein>
    <submittedName>
        <fullName evidence="2">TcaA protein</fullName>
    </submittedName>
</protein>
<sequence>MNTKNKKVWLIVGIVVGVLLYAFHSTRAIITHHADTASSSKVEKKATNSSTESTQKASSSTSKAAKKTDPAAAALTKYKVADLSQAVGDRQAFNPQAINSAQFGAFILLYAAGKLPNSFYNQILTTSNKTNYLNISGGPDDKDKSRSEFTITAEQTEAAYGYFVSGDKVQLFQSVGENPLEPEYKILGQASVKQIIVYVAEHYSDAQVKTYVNRVNNTQGLTQ</sequence>
<dbReference type="EMBL" id="JBBVUL010000006">
    <property type="protein sequence ID" value="MEL0565083.1"/>
    <property type="molecule type" value="Genomic_DNA"/>
</dbReference>
<gene>
    <name evidence="3" type="ORF">AAC431_03975</name>
    <name evidence="2" type="ORF">F6H94_03270</name>
</gene>
<dbReference type="AlphaFoldDB" id="A0A5N1IH21"/>
<evidence type="ECO:0000256" key="1">
    <source>
        <dbReference type="SAM" id="MobiDB-lite"/>
    </source>
</evidence>
<keyword evidence="5" id="KW-1185">Reference proteome</keyword>
<evidence type="ECO:0000313" key="2">
    <source>
        <dbReference type="EMBL" id="KAA9323231.1"/>
    </source>
</evidence>
<dbReference type="OrthoDB" id="9930388at2"/>
<evidence type="ECO:0000313" key="4">
    <source>
        <dbReference type="Proteomes" id="UP000327236"/>
    </source>
</evidence>
<feature type="compositionally biased region" description="Low complexity" evidence="1">
    <location>
        <begin position="49"/>
        <end position="63"/>
    </location>
</feature>
<organism evidence="2 4">
    <name type="scientific">Lactobacillus jensenii</name>
    <dbReference type="NCBI Taxonomy" id="109790"/>
    <lineage>
        <taxon>Bacteria</taxon>
        <taxon>Bacillati</taxon>
        <taxon>Bacillota</taxon>
        <taxon>Bacilli</taxon>
        <taxon>Lactobacillales</taxon>
        <taxon>Lactobacillaceae</taxon>
        <taxon>Lactobacillus</taxon>
    </lineage>
</organism>
<reference evidence="3 5" key="2">
    <citation type="submission" date="2024-04" db="EMBL/GenBank/DDBJ databases">
        <title>Three lactobacilli isolated from voided urine samples from females with type 2 diabetes.</title>
        <authorList>
            <person name="Kula A."/>
            <person name="Stegman N."/>
            <person name="Putonti C."/>
        </authorList>
    </citation>
    <scope>NUCLEOTIDE SEQUENCE [LARGE SCALE GENOMIC DNA]</scope>
    <source>
        <strain evidence="3 5">1855</strain>
    </source>
</reference>
<dbReference type="GeneID" id="31743479"/>
<accession>A0A5N1IH21</accession>
<evidence type="ECO:0000313" key="5">
    <source>
        <dbReference type="Proteomes" id="UP001385848"/>
    </source>
</evidence>
<dbReference type="RefSeq" id="WP_006585686.1">
    <property type="nucleotide sequence ID" value="NZ_CATOUV010000001.1"/>
</dbReference>
<dbReference type="EMBL" id="VYWW01000010">
    <property type="protein sequence ID" value="KAA9323231.1"/>
    <property type="molecule type" value="Genomic_DNA"/>
</dbReference>
<dbReference type="Proteomes" id="UP001385848">
    <property type="component" value="Unassembled WGS sequence"/>
</dbReference>
<dbReference type="Proteomes" id="UP000327236">
    <property type="component" value="Unassembled WGS sequence"/>
</dbReference>
<evidence type="ECO:0000313" key="3">
    <source>
        <dbReference type="EMBL" id="MEL0565083.1"/>
    </source>
</evidence>
<comment type="caution">
    <text evidence="2">The sequence shown here is derived from an EMBL/GenBank/DDBJ whole genome shotgun (WGS) entry which is preliminary data.</text>
</comment>
<name>A0A5N1IH21_LACJE</name>
<reference evidence="2 4" key="1">
    <citation type="submission" date="2019-09" db="EMBL/GenBank/DDBJ databases">
        <title>Draft genome sequence assemblies of isolates from the urinary tract.</title>
        <authorList>
            <person name="Mores C.R."/>
            <person name="Putonti C."/>
            <person name="Wolfe A.J."/>
        </authorList>
    </citation>
    <scope>NUCLEOTIDE SEQUENCE [LARGE SCALE GENOMIC DNA]</scope>
    <source>
        <strain evidence="2 4">UMB246</strain>
    </source>
</reference>
<dbReference type="KEGG" id="lje:BUE77_07085"/>
<proteinExistence type="predicted"/>
<feature type="region of interest" description="Disordered" evidence="1">
    <location>
        <begin position="40"/>
        <end position="65"/>
    </location>
</feature>